<evidence type="ECO:0000313" key="3">
    <source>
        <dbReference type="Proteomes" id="UP000187429"/>
    </source>
</evidence>
<gene>
    <name evidence="2" type="ORF">AYI69_g3508</name>
</gene>
<dbReference type="EMBL" id="LSSM01001198">
    <property type="protein sequence ID" value="OMJ27072.1"/>
    <property type="molecule type" value="Genomic_DNA"/>
</dbReference>
<dbReference type="Proteomes" id="UP000187429">
    <property type="component" value="Unassembled WGS sequence"/>
</dbReference>
<sequence length="125" mass="14120">MPQLCINSAISLSELCLSFDLFCLYLASRQNQTSLNFALNLPQHYHDSSIHPHLCLVFASTQSQLILYISTARPQLNLNSASTIHQLIHDSISTPTQLYFVKQSTIILLDQNSDLKIRLNFLNST</sequence>
<keyword evidence="3" id="KW-1185">Reference proteome</keyword>
<accession>A0A1R1YJJ8</accession>
<comment type="caution">
    <text evidence="2">The sequence shown here is derived from an EMBL/GenBank/DDBJ whole genome shotgun (WGS) entry which is preliminary data.</text>
</comment>
<evidence type="ECO:0000256" key="1">
    <source>
        <dbReference type="SAM" id="SignalP"/>
    </source>
</evidence>
<protein>
    <submittedName>
        <fullName evidence="2">Uncharacterized protein</fullName>
    </submittedName>
</protein>
<dbReference type="AlphaFoldDB" id="A0A1R1YJJ8"/>
<reference evidence="3" key="1">
    <citation type="submission" date="2017-01" db="EMBL/GenBank/DDBJ databases">
        <authorList>
            <person name="Wang Y."/>
            <person name="White M."/>
            <person name="Kvist S."/>
            <person name="Moncalvo J.-M."/>
        </authorList>
    </citation>
    <scope>NUCLEOTIDE SEQUENCE [LARGE SCALE GENOMIC DNA]</scope>
    <source>
        <strain evidence="3">ID-206-W2</strain>
    </source>
</reference>
<feature type="signal peptide" evidence="1">
    <location>
        <begin position="1"/>
        <end position="18"/>
    </location>
</feature>
<evidence type="ECO:0000313" key="2">
    <source>
        <dbReference type="EMBL" id="OMJ27072.1"/>
    </source>
</evidence>
<name>A0A1R1YJJ8_9FUNG</name>
<organism evidence="2 3">
    <name type="scientific">Smittium culicis</name>
    <dbReference type="NCBI Taxonomy" id="133412"/>
    <lineage>
        <taxon>Eukaryota</taxon>
        <taxon>Fungi</taxon>
        <taxon>Fungi incertae sedis</taxon>
        <taxon>Zoopagomycota</taxon>
        <taxon>Kickxellomycotina</taxon>
        <taxon>Harpellomycetes</taxon>
        <taxon>Harpellales</taxon>
        <taxon>Legeriomycetaceae</taxon>
        <taxon>Smittium</taxon>
    </lineage>
</organism>
<proteinExistence type="predicted"/>
<feature type="chain" id="PRO_5010362378" evidence="1">
    <location>
        <begin position="19"/>
        <end position="125"/>
    </location>
</feature>
<keyword evidence="1" id="KW-0732">Signal</keyword>